<dbReference type="InterPro" id="IPR050680">
    <property type="entry name" value="YpeA/RimI_acetyltransf"/>
</dbReference>
<name>A0ABY5FS06_9BACL</name>
<dbReference type="RefSeq" id="WP_255178639.1">
    <property type="nucleotide sequence ID" value="NZ_CP101462.1"/>
</dbReference>
<dbReference type="InterPro" id="IPR008125">
    <property type="entry name" value="Streptothricin_AcTrfase"/>
</dbReference>
<accession>A0ABY5FS06</accession>
<dbReference type="PROSITE" id="PS51186">
    <property type="entry name" value="GNAT"/>
    <property type="match status" value="1"/>
</dbReference>
<dbReference type="Pfam" id="PF00583">
    <property type="entry name" value="Acetyltransf_1"/>
    <property type="match status" value="1"/>
</dbReference>
<dbReference type="Gene3D" id="3.40.630.30">
    <property type="match status" value="1"/>
</dbReference>
<evidence type="ECO:0000256" key="2">
    <source>
        <dbReference type="ARBA" id="ARBA00023315"/>
    </source>
</evidence>
<dbReference type="InterPro" id="IPR000182">
    <property type="entry name" value="GNAT_dom"/>
</dbReference>
<dbReference type="PRINTS" id="PR01754">
    <property type="entry name" value="SACTRNSFRASE"/>
</dbReference>
<keyword evidence="5" id="KW-1185">Reference proteome</keyword>
<reference evidence="4" key="1">
    <citation type="submission" date="2022-07" db="EMBL/GenBank/DDBJ databases">
        <title>Complete genome of CX2.</title>
        <authorList>
            <person name="Cao G."/>
        </authorList>
    </citation>
    <scope>NUCLEOTIDE SEQUENCE</scope>
    <source>
        <strain evidence="4">CX2</strain>
    </source>
</reference>
<dbReference type="InterPro" id="IPR016181">
    <property type="entry name" value="Acyl_CoA_acyltransferase"/>
</dbReference>
<gene>
    <name evidence="4" type="ORF">NMQ00_07820</name>
</gene>
<dbReference type="PANTHER" id="PTHR43420">
    <property type="entry name" value="ACETYLTRANSFERASE"/>
    <property type="match status" value="1"/>
</dbReference>
<keyword evidence="2" id="KW-0012">Acyltransferase</keyword>
<dbReference type="CDD" id="cd04301">
    <property type="entry name" value="NAT_SF"/>
    <property type="match status" value="1"/>
</dbReference>
<dbReference type="EMBL" id="CP101462">
    <property type="protein sequence ID" value="UTT44396.1"/>
    <property type="molecule type" value="Genomic_DNA"/>
</dbReference>
<evidence type="ECO:0000313" key="4">
    <source>
        <dbReference type="EMBL" id="UTT44396.1"/>
    </source>
</evidence>
<evidence type="ECO:0000313" key="5">
    <source>
        <dbReference type="Proteomes" id="UP001060325"/>
    </source>
</evidence>
<proteinExistence type="predicted"/>
<evidence type="ECO:0000256" key="1">
    <source>
        <dbReference type="ARBA" id="ARBA00022679"/>
    </source>
</evidence>
<organism evidence="4 5">
    <name type="scientific">Exiguobacterium aurantiacum</name>
    <dbReference type="NCBI Taxonomy" id="33987"/>
    <lineage>
        <taxon>Bacteria</taxon>
        <taxon>Bacillati</taxon>
        <taxon>Bacillota</taxon>
        <taxon>Bacilli</taxon>
        <taxon>Bacillales</taxon>
        <taxon>Bacillales Family XII. Incertae Sedis</taxon>
        <taxon>Exiguobacterium</taxon>
    </lineage>
</organism>
<feature type="domain" description="N-acetyltransferase" evidence="3">
    <location>
        <begin position="28"/>
        <end position="177"/>
    </location>
</feature>
<protein>
    <submittedName>
        <fullName evidence="4">GNAT family N-acetyltransferase</fullName>
    </submittedName>
</protein>
<dbReference type="SUPFAM" id="SSF55729">
    <property type="entry name" value="Acyl-CoA N-acyltransferases (Nat)"/>
    <property type="match status" value="1"/>
</dbReference>
<sequence>MEEAPNISIKALDEYSISVVNEANNPFPVIGEIIPSFCDGVWTYEEQLYEKAHETSFPDDSLDWYEYINSEDKQVFLAFDEMTCIGQIRVVKDWNRFAYIENIAVRGSYRHSGLGHLLMGAAETWAKKQSLLGMSLEAQNDNVIACRFYAKEGFALGGVDTLKQTGNPNIDMTLHWYKIF</sequence>
<keyword evidence="1" id="KW-0808">Transferase</keyword>
<evidence type="ECO:0000259" key="3">
    <source>
        <dbReference type="PROSITE" id="PS51186"/>
    </source>
</evidence>
<dbReference type="Proteomes" id="UP001060325">
    <property type="component" value="Chromosome"/>
</dbReference>